<dbReference type="Proteomes" id="UP000531594">
    <property type="component" value="Unassembled WGS sequence"/>
</dbReference>
<dbReference type="AlphaFoldDB" id="A0A7X0LVI6"/>
<evidence type="ECO:0000313" key="2">
    <source>
        <dbReference type="Proteomes" id="UP000531594"/>
    </source>
</evidence>
<reference evidence="1 2" key="1">
    <citation type="submission" date="2020-08" db="EMBL/GenBank/DDBJ databases">
        <title>Genomic Encyclopedia of Type Strains, Phase IV (KMG-IV): sequencing the most valuable type-strain genomes for metagenomic binning, comparative biology and taxonomic classification.</title>
        <authorList>
            <person name="Goeker M."/>
        </authorList>
    </citation>
    <scope>NUCLEOTIDE SEQUENCE [LARGE SCALE GENOMIC DNA]</scope>
    <source>
        <strain evidence="1 2">DSM 5391</strain>
    </source>
</reference>
<gene>
    <name evidence="1" type="ORF">HNR53_002686</name>
</gene>
<organism evidence="1 2">
    <name type="scientific">Bacillus benzoevorans</name>
    <dbReference type="NCBI Taxonomy" id="1456"/>
    <lineage>
        <taxon>Bacteria</taxon>
        <taxon>Bacillati</taxon>
        <taxon>Bacillota</taxon>
        <taxon>Bacilli</taxon>
        <taxon>Bacillales</taxon>
        <taxon>Bacillaceae</taxon>
        <taxon>Bacillus</taxon>
    </lineage>
</organism>
<sequence length="38" mass="4322">MKAVILTFRLEEDSILLTKDTAANWASRTYTFETIQSG</sequence>
<comment type="caution">
    <text evidence="1">The sequence shown here is derived from an EMBL/GenBank/DDBJ whole genome shotgun (WGS) entry which is preliminary data.</text>
</comment>
<accession>A0A7X0LVI6</accession>
<evidence type="ECO:0000313" key="1">
    <source>
        <dbReference type="EMBL" id="MBB6446036.1"/>
    </source>
</evidence>
<dbReference type="EMBL" id="JACHGK010000009">
    <property type="protein sequence ID" value="MBB6446036.1"/>
    <property type="molecule type" value="Genomic_DNA"/>
</dbReference>
<name>A0A7X0LVI6_9BACI</name>
<protein>
    <submittedName>
        <fullName evidence="1">Uncharacterized protein</fullName>
    </submittedName>
</protein>
<keyword evidence="2" id="KW-1185">Reference proteome</keyword>
<proteinExistence type="predicted"/>